<dbReference type="Proteomes" id="UP001597344">
    <property type="component" value="Unassembled WGS sequence"/>
</dbReference>
<evidence type="ECO:0000259" key="3">
    <source>
        <dbReference type="Pfam" id="PF18294"/>
    </source>
</evidence>
<dbReference type="Pfam" id="PF03572">
    <property type="entry name" value="Peptidase_S41"/>
    <property type="match status" value="1"/>
</dbReference>
<dbReference type="CDD" id="cd07561">
    <property type="entry name" value="Peptidase_S41_CPP_like"/>
    <property type="match status" value="1"/>
</dbReference>
<protein>
    <submittedName>
        <fullName evidence="4">S41 family peptidase</fullName>
    </submittedName>
</protein>
<dbReference type="RefSeq" id="WP_378321203.1">
    <property type="nucleotide sequence ID" value="NZ_JBHUHY010000016.1"/>
</dbReference>
<dbReference type="Pfam" id="PF18294">
    <property type="entry name" value="Pept_S41_N"/>
    <property type="match status" value="1"/>
</dbReference>
<dbReference type="PANTHER" id="PTHR32060:SF30">
    <property type="entry name" value="CARBOXY-TERMINAL PROCESSING PROTEASE CTPA"/>
    <property type="match status" value="1"/>
</dbReference>
<accession>A0ABW5B013</accession>
<keyword evidence="5" id="KW-1185">Reference proteome</keyword>
<dbReference type="Gene3D" id="3.90.226.10">
    <property type="entry name" value="2-enoyl-CoA Hydratase, Chain A, domain 1"/>
    <property type="match status" value="1"/>
</dbReference>
<dbReference type="PROSITE" id="PS51257">
    <property type="entry name" value="PROKAR_LIPOPROTEIN"/>
    <property type="match status" value="1"/>
</dbReference>
<evidence type="ECO:0000313" key="4">
    <source>
        <dbReference type="EMBL" id="MFD2188185.1"/>
    </source>
</evidence>
<reference evidence="5" key="1">
    <citation type="journal article" date="2019" name="Int. J. Syst. Evol. Microbiol.">
        <title>The Global Catalogue of Microorganisms (GCM) 10K type strain sequencing project: providing services to taxonomists for standard genome sequencing and annotation.</title>
        <authorList>
            <consortium name="The Broad Institute Genomics Platform"/>
            <consortium name="The Broad Institute Genome Sequencing Center for Infectious Disease"/>
            <person name="Wu L."/>
            <person name="Ma J."/>
        </authorList>
    </citation>
    <scope>NUCLEOTIDE SEQUENCE [LARGE SCALE GENOMIC DNA]</scope>
    <source>
        <strain evidence="5">DT92</strain>
    </source>
</reference>
<dbReference type="Gene3D" id="2.30.42.10">
    <property type="match status" value="1"/>
</dbReference>
<evidence type="ECO:0000313" key="5">
    <source>
        <dbReference type="Proteomes" id="UP001597344"/>
    </source>
</evidence>
<name>A0ABW5B013_9FLAO</name>
<dbReference type="InterPro" id="IPR029045">
    <property type="entry name" value="ClpP/crotonase-like_dom_sf"/>
</dbReference>
<dbReference type="SUPFAM" id="SSF52096">
    <property type="entry name" value="ClpP/crotonase"/>
    <property type="match status" value="1"/>
</dbReference>
<dbReference type="EMBL" id="JBHUHY010000016">
    <property type="protein sequence ID" value="MFD2188185.1"/>
    <property type="molecule type" value="Genomic_DNA"/>
</dbReference>
<feature type="domain" description="Tail specific protease" evidence="2">
    <location>
        <begin position="234"/>
        <end position="388"/>
    </location>
</feature>
<sequence length="505" mass="56587">MKKEILKLGILLLSFLFIVACSSDDDIQIPDPGSTPVTINNPDEEIDDFVWKAMNFWYLYKPDVTDLQDSKLDNVDTYRRFLNSYDAPENLFDALLTKRTLQGLPEDQFSFVVNDYIALEQEFSGVSKSNGMEFQLGRIGDSNDLFGFVTYVLPGTDAEAKGVIRGDIFTTINGTQLTVSNYVDFLFNTDGYDIGFNTIENNTLVPAKTLTLNKTEYTENPIFMSKTIEYKGEKVGYMLYNSFTFGFNKELNDAFAAFKNDQISHLILDLRYNGGGSVYTATALASMITGGYTGEVFAKSIYNPDVQAIVNNQSNADSFLNDRFLDNVIVDFENNIEEPINSLGLQKLYVLATRSSASASELVINGLTSYIDVIHIGAQTRGKYQASRTLYDSEDLGREGVNQNHTYALQPLVSKVSNKDGNTDYITGFTPLVPFDEDFQNLGVIGETSEPFLNAALEYIVNNSIPAVRSKEGFMKFEMVGESKMNRRSYQKMYLDRPLKGLTLK</sequence>
<dbReference type="PANTHER" id="PTHR32060">
    <property type="entry name" value="TAIL-SPECIFIC PROTEASE"/>
    <property type="match status" value="1"/>
</dbReference>
<evidence type="ECO:0000256" key="1">
    <source>
        <dbReference type="SAM" id="SignalP"/>
    </source>
</evidence>
<feature type="domain" description="Peptidase S41 N-terminal" evidence="3">
    <location>
        <begin position="45"/>
        <end position="111"/>
    </location>
</feature>
<comment type="caution">
    <text evidence="4">The sequence shown here is derived from an EMBL/GenBank/DDBJ whole genome shotgun (WGS) entry which is preliminary data.</text>
</comment>
<gene>
    <name evidence="4" type="ORF">ACFSJT_15385</name>
</gene>
<feature type="chain" id="PRO_5045379720" evidence="1">
    <location>
        <begin position="23"/>
        <end position="505"/>
    </location>
</feature>
<dbReference type="InterPro" id="IPR041613">
    <property type="entry name" value="Pept_S41_N"/>
</dbReference>
<proteinExistence type="predicted"/>
<organism evidence="4 5">
    <name type="scientific">Aquimarina celericrescens</name>
    <dbReference type="NCBI Taxonomy" id="1964542"/>
    <lineage>
        <taxon>Bacteria</taxon>
        <taxon>Pseudomonadati</taxon>
        <taxon>Bacteroidota</taxon>
        <taxon>Flavobacteriia</taxon>
        <taxon>Flavobacteriales</taxon>
        <taxon>Flavobacteriaceae</taxon>
        <taxon>Aquimarina</taxon>
    </lineage>
</organism>
<evidence type="ECO:0000259" key="2">
    <source>
        <dbReference type="Pfam" id="PF03572"/>
    </source>
</evidence>
<dbReference type="InterPro" id="IPR036034">
    <property type="entry name" value="PDZ_sf"/>
</dbReference>
<feature type="signal peptide" evidence="1">
    <location>
        <begin position="1"/>
        <end position="22"/>
    </location>
</feature>
<keyword evidence="1" id="KW-0732">Signal</keyword>
<dbReference type="Gene3D" id="3.30.750.170">
    <property type="match status" value="1"/>
</dbReference>
<dbReference type="InterPro" id="IPR005151">
    <property type="entry name" value="Tail-specific_protease"/>
</dbReference>